<dbReference type="RefSeq" id="WP_161479679.1">
    <property type="nucleotide sequence ID" value="NZ_WXEW01000003.1"/>
</dbReference>
<evidence type="ECO:0000259" key="1">
    <source>
        <dbReference type="Pfam" id="PF09407"/>
    </source>
</evidence>
<proteinExistence type="predicted"/>
<comment type="caution">
    <text evidence="3">The sequence shown here is derived from an EMBL/GenBank/DDBJ whole genome shotgun (WGS) entry which is preliminary data.</text>
</comment>
<gene>
    <name evidence="3" type="ORF">GT755_11385</name>
</gene>
<keyword evidence="4" id="KW-1185">Reference proteome</keyword>
<dbReference type="InterPro" id="IPR025159">
    <property type="entry name" value="AbiEi_N"/>
</dbReference>
<accession>A0A7C9JBD5</accession>
<dbReference type="InterPro" id="IPR018547">
    <property type="entry name" value="AbiEi_C"/>
</dbReference>
<protein>
    <submittedName>
        <fullName evidence="3">Uncharacterized protein</fullName>
    </submittedName>
</protein>
<dbReference type="AlphaFoldDB" id="A0A7C9JBD5"/>
<name>A0A7C9JBD5_9ACTN</name>
<reference evidence="3 4" key="1">
    <citation type="submission" date="2020-01" db="EMBL/GenBank/DDBJ databases">
        <title>Herbidospora sp. NEAU-GS84 nov., a novel actinomycete isolated from soil.</title>
        <authorList>
            <person name="Han L."/>
        </authorList>
    </citation>
    <scope>NUCLEOTIDE SEQUENCE [LARGE SCALE GENOMIC DNA]</scope>
    <source>
        <strain evidence="3 4">NEAU-GS84</strain>
    </source>
</reference>
<evidence type="ECO:0000259" key="2">
    <source>
        <dbReference type="Pfam" id="PF13338"/>
    </source>
</evidence>
<dbReference type="Pfam" id="PF13338">
    <property type="entry name" value="AbiEi_4"/>
    <property type="match status" value="1"/>
</dbReference>
<evidence type="ECO:0000313" key="3">
    <source>
        <dbReference type="EMBL" id="NAS22284.1"/>
    </source>
</evidence>
<feature type="domain" description="AbiEi antitoxin C-terminal" evidence="1">
    <location>
        <begin position="87"/>
        <end position="169"/>
    </location>
</feature>
<organism evidence="3 4">
    <name type="scientific">Herbidospora solisilvae</name>
    <dbReference type="NCBI Taxonomy" id="2696284"/>
    <lineage>
        <taxon>Bacteria</taxon>
        <taxon>Bacillati</taxon>
        <taxon>Actinomycetota</taxon>
        <taxon>Actinomycetes</taxon>
        <taxon>Streptosporangiales</taxon>
        <taxon>Streptosporangiaceae</taxon>
        <taxon>Herbidospora</taxon>
    </lineage>
</organism>
<evidence type="ECO:0000313" key="4">
    <source>
        <dbReference type="Proteomes" id="UP000479526"/>
    </source>
</evidence>
<feature type="domain" description="AbiEi antitoxin N-terminal" evidence="2">
    <location>
        <begin position="16"/>
        <end position="55"/>
    </location>
</feature>
<dbReference type="EMBL" id="WXEW01000003">
    <property type="protein sequence ID" value="NAS22284.1"/>
    <property type="molecule type" value="Genomic_DNA"/>
</dbReference>
<sequence>MRRHQALKVVSAQATDQWGLVTTAQAKLAGLSSVDLTRLHEAGLIQGVGRGVYLVGGAPVPDHLEIKLAWLRLDPARPAWQRHQPDTYGGVVSHSSACELHGLGDVPASRVEITVPARRTTREPGVKLHRAAIDLSDVTIVDGLPVTTAERTVVDLLAARADGGHVGGVIADALRLGQADQTRLATRITPFPKTYGLPHSASSQDFLTYLLESARTKLPSIDRKRALDIVAKVFEEHGESGGLAAIRRLLDVRSPEDGI</sequence>
<dbReference type="Proteomes" id="UP000479526">
    <property type="component" value="Unassembled WGS sequence"/>
</dbReference>
<dbReference type="Pfam" id="PF09407">
    <property type="entry name" value="AbiEi_1"/>
    <property type="match status" value="1"/>
</dbReference>